<dbReference type="GO" id="GO:0102276">
    <property type="term" value="F:2-oxoglutarate oxygenase/decarboxylase (ethylene-forming) activity"/>
    <property type="evidence" value="ECO:0007669"/>
    <property type="project" value="UniProtKB-EC"/>
</dbReference>
<accession>A0A378JJT0</accession>
<evidence type="ECO:0000256" key="1">
    <source>
        <dbReference type="ARBA" id="ARBA00008056"/>
    </source>
</evidence>
<evidence type="ECO:0000313" key="8">
    <source>
        <dbReference type="Proteomes" id="UP000254794"/>
    </source>
</evidence>
<name>A0A378JJT0_9GAMM</name>
<organism evidence="7 8">
    <name type="scientific">Legionella busanensis</name>
    <dbReference type="NCBI Taxonomy" id="190655"/>
    <lineage>
        <taxon>Bacteria</taxon>
        <taxon>Pseudomonadati</taxon>
        <taxon>Pseudomonadota</taxon>
        <taxon>Gammaproteobacteria</taxon>
        <taxon>Legionellales</taxon>
        <taxon>Legionellaceae</taxon>
        <taxon>Legionella</taxon>
    </lineage>
</organism>
<dbReference type="PRINTS" id="PR00682">
    <property type="entry name" value="IPNSYNTHASE"/>
</dbReference>
<evidence type="ECO:0000256" key="3">
    <source>
        <dbReference type="ARBA" id="ARBA00023002"/>
    </source>
</evidence>
<dbReference type="SUPFAM" id="SSF51197">
    <property type="entry name" value="Clavaminate synthase-like"/>
    <property type="match status" value="1"/>
</dbReference>
<dbReference type="InterPro" id="IPR027443">
    <property type="entry name" value="IPNS-like_sf"/>
</dbReference>
<dbReference type="Pfam" id="PF14226">
    <property type="entry name" value="DIOX_N"/>
    <property type="match status" value="1"/>
</dbReference>
<evidence type="ECO:0000256" key="4">
    <source>
        <dbReference type="ARBA" id="ARBA00023004"/>
    </source>
</evidence>
<dbReference type="EC" id="1.14.11.9" evidence="7"/>
<gene>
    <name evidence="7" type="primary">efe_1</name>
    <name evidence="7" type="ORF">NCTC13316_01090</name>
</gene>
<feature type="domain" description="Fe2OG dioxygenase" evidence="6">
    <location>
        <begin position="182"/>
        <end position="286"/>
    </location>
</feature>
<dbReference type="EC" id="1.13.12.19" evidence="7"/>
<protein>
    <submittedName>
        <fullName evidence="7">Flavanone 3-dioxygenase</fullName>
        <ecNumber evidence="7">1.13.12.19</ecNumber>
        <ecNumber evidence="7">1.14.11.9</ecNumber>
    </submittedName>
</protein>
<dbReference type="GO" id="GO:0045486">
    <property type="term" value="F:flavanone 3-dioxygenase activity"/>
    <property type="evidence" value="ECO:0007669"/>
    <property type="project" value="UniProtKB-EC"/>
</dbReference>
<dbReference type="Pfam" id="PF03171">
    <property type="entry name" value="2OG-FeII_Oxy"/>
    <property type="match status" value="1"/>
</dbReference>
<dbReference type="InterPro" id="IPR005123">
    <property type="entry name" value="Oxoglu/Fe-dep_dioxygenase_dom"/>
</dbReference>
<evidence type="ECO:0000313" key="7">
    <source>
        <dbReference type="EMBL" id="STX51001.1"/>
    </source>
</evidence>
<reference evidence="7 8" key="1">
    <citation type="submission" date="2018-06" db="EMBL/GenBank/DDBJ databases">
        <authorList>
            <consortium name="Pathogen Informatics"/>
            <person name="Doyle S."/>
        </authorList>
    </citation>
    <scope>NUCLEOTIDE SEQUENCE [LARGE SCALE GENOMIC DNA]</scope>
    <source>
        <strain evidence="7 8">NCTC13316</strain>
    </source>
</reference>
<dbReference type="OrthoDB" id="21825at2"/>
<dbReference type="PROSITE" id="PS51471">
    <property type="entry name" value="FE2OG_OXY"/>
    <property type="match status" value="1"/>
</dbReference>
<keyword evidence="7" id="KW-0223">Dioxygenase</keyword>
<dbReference type="GO" id="GO:0046872">
    <property type="term" value="F:metal ion binding"/>
    <property type="evidence" value="ECO:0007669"/>
    <property type="project" value="UniProtKB-KW"/>
</dbReference>
<keyword evidence="2 5" id="KW-0479">Metal-binding</keyword>
<dbReference type="PANTHER" id="PTHR10209">
    <property type="entry name" value="OXIDOREDUCTASE, 2OG-FE II OXYGENASE FAMILY PROTEIN"/>
    <property type="match status" value="1"/>
</dbReference>
<proteinExistence type="inferred from homology"/>
<dbReference type="Gene3D" id="2.60.120.330">
    <property type="entry name" value="B-lactam Antibiotic, Isopenicillin N Synthase, Chain"/>
    <property type="match status" value="1"/>
</dbReference>
<evidence type="ECO:0000256" key="2">
    <source>
        <dbReference type="ARBA" id="ARBA00022723"/>
    </source>
</evidence>
<dbReference type="AlphaFoldDB" id="A0A378JJT0"/>
<evidence type="ECO:0000256" key="5">
    <source>
        <dbReference type="RuleBase" id="RU003682"/>
    </source>
</evidence>
<keyword evidence="4 5" id="KW-0408">Iron</keyword>
<dbReference type="RefSeq" id="WP_115330667.1">
    <property type="nucleotide sequence ID" value="NZ_CAAAHP010000001.1"/>
</dbReference>
<evidence type="ECO:0000259" key="6">
    <source>
        <dbReference type="PROSITE" id="PS51471"/>
    </source>
</evidence>
<keyword evidence="8" id="KW-1185">Reference proteome</keyword>
<dbReference type="InterPro" id="IPR026992">
    <property type="entry name" value="DIOX_N"/>
</dbReference>
<dbReference type="PANTHER" id="PTHR10209:SF881">
    <property type="entry name" value="FI07970P-RELATED"/>
    <property type="match status" value="1"/>
</dbReference>
<keyword evidence="3 5" id="KW-0560">Oxidoreductase</keyword>
<dbReference type="InterPro" id="IPR044861">
    <property type="entry name" value="IPNS-like_FE2OG_OXY"/>
</dbReference>
<sequence>MKFNYEIPVIDVSLLATAKSIDELRPLAARLYEVYSQIGFAYIVNHGVPQSIFDAIFEQARLFHHLPEHEKMKIVQNEFFRGYMPFASSILKVSTLGKAVKPNQSAAFILMHEVDKADPDYIKGINMAGPNQWPSEELLPDFKPTLLHYREEMTVLLKNLIRLFSLSFEQSYYAFDHFFYKPTNYLRLQYYPAQPDVIPEDQYGIAPHTDYGFLTLLVQDNVGGLQVLSPEGDGRWIDVPPLEGGIIVNTGDMLRRVSNDTIISTPHRVINTSGRERYSIPFFFEPNMHSMISPIKGKTSYPTIKYADYIMERIQGNYDIGAKKEENIIN</sequence>
<dbReference type="EMBL" id="UGOD01000001">
    <property type="protein sequence ID" value="STX51001.1"/>
    <property type="molecule type" value="Genomic_DNA"/>
</dbReference>
<dbReference type="Proteomes" id="UP000254794">
    <property type="component" value="Unassembled WGS sequence"/>
</dbReference>
<comment type="similarity">
    <text evidence="1 5">Belongs to the iron/ascorbate-dependent oxidoreductase family.</text>
</comment>